<dbReference type="InterPro" id="IPR038763">
    <property type="entry name" value="DHH_sf"/>
</dbReference>
<dbReference type="Gene3D" id="3.90.1640.30">
    <property type="match status" value="1"/>
</dbReference>
<evidence type="ECO:0000256" key="3">
    <source>
        <dbReference type="ARBA" id="ARBA00022722"/>
    </source>
</evidence>
<feature type="domain" description="DHHA1" evidence="7">
    <location>
        <begin position="302"/>
        <end position="390"/>
    </location>
</feature>
<dbReference type="AlphaFoldDB" id="A0A0G1TP07"/>
<dbReference type="InterPro" id="IPR001667">
    <property type="entry name" value="DDH_dom"/>
</dbReference>
<evidence type="ECO:0000259" key="6">
    <source>
        <dbReference type="Pfam" id="PF01368"/>
    </source>
</evidence>
<dbReference type="InterPro" id="IPR004610">
    <property type="entry name" value="RecJ"/>
</dbReference>
<dbReference type="Pfam" id="PF02272">
    <property type="entry name" value="DHHA1"/>
    <property type="match status" value="1"/>
</dbReference>
<feature type="domain" description="RecJ OB" evidence="8">
    <location>
        <begin position="406"/>
        <end position="507"/>
    </location>
</feature>
<sequence length="512" mass="56612">MDIIKTLLANRGLKTKKAIEEFWHPTQPEDLKSPFDSKPAIRLIKSHIKKGHKIAIYGDYDVDGICSTAILWETIYSQYKNVFPHIPHRESEGYGLSIAGIDHCLEQGAKLIIAVDNGIVAHEQVAYCRKKKCDIIIIDHHEVGSPLNTKYLIHNTSSCAAGLTWFFCRDYLLTPKAYYSELLSLVAIATICDIIPLLGPNRSFAKYGLEELNHTTRPGLLALFTEAGIKSVGPYEVGFVIGPRLNAAGRLEHAIDSLRLLCTKDPTRARQLAASLGQTNRARQDATFSAVSHALSAVKESNLIVVSDSNYHPGIIGLVAAKLVEKYYRPAIAISVGEQESKGSARSIPGFHITDHLRTAEKLLVSVGGHAMAAGFTVENSKLEILISKLTSIKINPELLVKKQRIDAEISLTAIDQELMARLKEFEPYGLGNPTPIFSTPEVKVSDIRRIGKDNKHLKFTAGNLEAVWFNAPLDAERYTLDAVDLIYQIEVDSWNGQSKLQLLIKDVQKSS</sequence>
<evidence type="ECO:0000256" key="5">
    <source>
        <dbReference type="ARBA" id="ARBA00022839"/>
    </source>
</evidence>
<dbReference type="Proteomes" id="UP000034265">
    <property type="component" value="Unassembled WGS sequence"/>
</dbReference>
<dbReference type="InterPro" id="IPR041122">
    <property type="entry name" value="RecJ_OB"/>
</dbReference>
<evidence type="ECO:0000313" key="9">
    <source>
        <dbReference type="EMBL" id="KKU83582.1"/>
    </source>
</evidence>
<evidence type="ECO:0000259" key="7">
    <source>
        <dbReference type="Pfam" id="PF02272"/>
    </source>
</evidence>
<name>A0A0G1TP07_9BACT</name>
<organism evidence="9 10">
    <name type="scientific">Candidatus Amesbacteria bacterium GW2011_GWC2_47_8</name>
    <dbReference type="NCBI Taxonomy" id="1618367"/>
    <lineage>
        <taxon>Bacteria</taxon>
        <taxon>Candidatus Amesiibacteriota</taxon>
    </lineage>
</organism>
<keyword evidence="5 9" id="KW-0269">Exonuclease</keyword>
<dbReference type="Pfam" id="PF17768">
    <property type="entry name" value="RecJ_OB"/>
    <property type="match status" value="1"/>
</dbReference>
<keyword evidence="4" id="KW-0378">Hydrolase</keyword>
<evidence type="ECO:0000256" key="2">
    <source>
        <dbReference type="ARBA" id="ARBA00019841"/>
    </source>
</evidence>
<dbReference type="NCBIfam" id="TIGR00644">
    <property type="entry name" value="recJ"/>
    <property type="match status" value="1"/>
</dbReference>
<dbReference type="SUPFAM" id="SSF64182">
    <property type="entry name" value="DHH phosphoesterases"/>
    <property type="match status" value="1"/>
</dbReference>
<dbReference type="InterPro" id="IPR003156">
    <property type="entry name" value="DHHA1_dom"/>
</dbReference>
<comment type="similarity">
    <text evidence="1">Belongs to the RecJ family.</text>
</comment>
<dbReference type="EMBL" id="LCOT01000016">
    <property type="protein sequence ID" value="KKU83582.1"/>
    <property type="molecule type" value="Genomic_DNA"/>
</dbReference>
<dbReference type="GO" id="GO:0008409">
    <property type="term" value="F:5'-3' exonuclease activity"/>
    <property type="evidence" value="ECO:0007669"/>
    <property type="project" value="InterPro"/>
</dbReference>
<dbReference type="InterPro" id="IPR051673">
    <property type="entry name" value="SSDNA_exonuclease_RecJ"/>
</dbReference>
<evidence type="ECO:0000256" key="1">
    <source>
        <dbReference type="ARBA" id="ARBA00005915"/>
    </source>
</evidence>
<dbReference type="PANTHER" id="PTHR30255:SF2">
    <property type="entry name" value="SINGLE-STRANDED-DNA-SPECIFIC EXONUCLEASE RECJ"/>
    <property type="match status" value="1"/>
</dbReference>
<proteinExistence type="inferred from homology"/>
<gene>
    <name evidence="9" type="ORF">UY11_C0016G0002</name>
</gene>
<evidence type="ECO:0000313" key="10">
    <source>
        <dbReference type="Proteomes" id="UP000034265"/>
    </source>
</evidence>
<evidence type="ECO:0000259" key="8">
    <source>
        <dbReference type="Pfam" id="PF17768"/>
    </source>
</evidence>
<feature type="domain" description="DDH" evidence="6">
    <location>
        <begin position="53"/>
        <end position="190"/>
    </location>
</feature>
<accession>A0A0G1TP07</accession>
<dbReference type="Pfam" id="PF01368">
    <property type="entry name" value="DHH"/>
    <property type="match status" value="1"/>
</dbReference>
<dbReference type="GO" id="GO:0003676">
    <property type="term" value="F:nucleic acid binding"/>
    <property type="evidence" value="ECO:0007669"/>
    <property type="project" value="InterPro"/>
</dbReference>
<dbReference type="GO" id="GO:0006310">
    <property type="term" value="P:DNA recombination"/>
    <property type="evidence" value="ECO:0007669"/>
    <property type="project" value="InterPro"/>
</dbReference>
<reference evidence="9 10" key="1">
    <citation type="journal article" date="2015" name="Nature">
        <title>rRNA introns, odd ribosomes, and small enigmatic genomes across a large radiation of phyla.</title>
        <authorList>
            <person name="Brown C.T."/>
            <person name="Hug L.A."/>
            <person name="Thomas B.C."/>
            <person name="Sharon I."/>
            <person name="Castelle C.J."/>
            <person name="Singh A."/>
            <person name="Wilkins M.J."/>
            <person name="Williams K.H."/>
            <person name="Banfield J.F."/>
        </authorList>
    </citation>
    <scope>NUCLEOTIDE SEQUENCE [LARGE SCALE GENOMIC DNA]</scope>
</reference>
<dbReference type="PANTHER" id="PTHR30255">
    <property type="entry name" value="SINGLE-STRANDED-DNA-SPECIFIC EXONUCLEASE RECJ"/>
    <property type="match status" value="1"/>
</dbReference>
<comment type="caution">
    <text evidence="9">The sequence shown here is derived from an EMBL/GenBank/DDBJ whole genome shotgun (WGS) entry which is preliminary data.</text>
</comment>
<protein>
    <recommendedName>
        <fullName evidence="2">Single-stranded-DNA-specific exonuclease RecJ</fullName>
    </recommendedName>
</protein>
<dbReference type="PATRIC" id="fig|1618367.3.peg.396"/>
<keyword evidence="3" id="KW-0540">Nuclease</keyword>
<dbReference type="GO" id="GO:0006281">
    <property type="term" value="P:DNA repair"/>
    <property type="evidence" value="ECO:0007669"/>
    <property type="project" value="InterPro"/>
</dbReference>
<dbReference type="Gene3D" id="2.40.50.460">
    <property type="match status" value="1"/>
</dbReference>
<evidence type="ECO:0000256" key="4">
    <source>
        <dbReference type="ARBA" id="ARBA00022801"/>
    </source>
</evidence>